<evidence type="ECO:0000259" key="3">
    <source>
        <dbReference type="Pfam" id="PF01156"/>
    </source>
</evidence>
<keyword evidence="2" id="KW-0326">Glycosidase</keyword>
<organism evidence="4 5">
    <name type="scientific">Legionella anisa</name>
    <dbReference type="NCBI Taxonomy" id="28082"/>
    <lineage>
        <taxon>Bacteria</taxon>
        <taxon>Pseudomonadati</taxon>
        <taxon>Pseudomonadota</taxon>
        <taxon>Gammaproteobacteria</taxon>
        <taxon>Legionellales</taxon>
        <taxon>Legionellaceae</taxon>
        <taxon>Legionella</taxon>
    </lineage>
</organism>
<name>A0AAX0WVR9_9GAMM</name>
<dbReference type="Proteomes" id="UP000192511">
    <property type="component" value="Unassembled WGS sequence"/>
</dbReference>
<evidence type="ECO:0000256" key="1">
    <source>
        <dbReference type="ARBA" id="ARBA00022801"/>
    </source>
</evidence>
<dbReference type="InterPro" id="IPR036452">
    <property type="entry name" value="Ribo_hydro-like"/>
</dbReference>
<protein>
    <submittedName>
        <fullName evidence="4">Nucleoside hydrolase</fullName>
    </submittedName>
</protein>
<dbReference type="AlphaFoldDB" id="A0AAX0WVR9"/>
<dbReference type="SUPFAM" id="SSF53590">
    <property type="entry name" value="Nucleoside hydrolase"/>
    <property type="match status" value="1"/>
</dbReference>
<dbReference type="InterPro" id="IPR001910">
    <property type="entry name" value="Inosine/uridine_hydrolase_dom"/>
</dbReference>
<reference evidence="4" key="1">
    <citation type="submission" date="2017-12" db="EMBL/GenBank/DDBJ databases">
        <title>FDA dAtabase for Regulatory Grade micrObial Sequences (FDA-ARGOS): Supporting development and validation of Infectious Disease Dx tests.</title>
        <authorList>
            <person name="Kerrigan L."/>
            <person name="Tallon L.J."/>
            <person name="Sadzewicz L."/>
            <person name="Sengamalay N."/>
            <person name="Ott S."/>
            <person name="Godinez A."/>
            <person name="Nagaraj S."/>
            <person name="Vavikolanu K."/>
            <person name="Vyas G."/>
            <person name="Nadendla S."/>
            <person name="Aluvathingal J."/>
            <person name="Sichtig H."/>
        </authorList>
    </citation>
    <scope>NUCLEOTIDE SEQUENCE [LARGE SCALE GENOMIC DNA]</scope>
    <source>
        <strain evidence="4">FDAARGOS_200</strain>
    </source>
</reference>
<keyword evidence="1 4" id="KW-0378">Hydrolase</keyword>
<evidence type="ECO:0000313" key="5">
    <source>
        <dbReference type="Proteomes" id="UP000192511"/>
    </source>
</evidence>
<gene>
    <name evidence="4" type="ORF">A6J39_015995</name>
</gene>
<dbReference type="PANTHER" id="PTHR12304:SF46">
    <property type="entry name" value="INOSINE-ADENOSINE-GUANOSINE-NUCLEOSIDE HYDROLASE"/>
    <property type="match status" value="1"/>
</dbReference>
<accession>A0AAX0WVR9</accession>
<dbReference type="InterPro" id="IPR023186">
    <property type="entry name" value="IUNH"/>
</dbReference>
<dbReference type="Pfam" id="PF01156">
    <property type="entry name" value="IU_nuc_hydro"/>
    <property type="match status" value="1"/>
</dbReference>
<sequence length="354" mass="39082">MKVIHDGDAAYEDIMALCLLLLNADVVAVTVAYGESTTKIGAENMERVCRMLKPTAKIPVAYGVNSAMDHHGTPFPEYITKEANTILNDTDVPLVTDSQVTDSAVKLIYDTLMSSDEKITLVATGPLTNIAQLISAHPDCIEKIEKIVIMGGAVKVPGNISDLIPNTENTQAEWNFYADPKAAERVFTTPNLSIWLVPIDITCQMPMTRTFIARLDKETLPALKLVKDMLTSLLRGMGEELFYGKLQFWDSLSAMIALNPLMALFEPLQLTVDLSTSQTKIDKTPSSKMAHVQVATKIYDVEGAYDAFFRLMKTGTEPSMRISDYNRTFFGLSKPVVFSQKSLAPEIQQTNTLT</sequence>
<proteinExistence type="predicted"/>
<comment type="caution">
    <text evidence="4">The sequence shown here is derived from an EMBL/GenBank/DDBJ whole genome shotgun (WGS) entry which is preliminary data.</text>
</comment>
<evidence type="ECO:0000313" key="4">
    <source>
        <dbReference type="EMBL" id="PNL62586.1"/>
    </source>
</evidence>
<dbReference type="Gene3D" id="3.90.245.10">
    <property type="entry name" value="Ribonucleoside hydrolase-like"/>
    <property type="match status" value="1"/>
</dbReference>
<dbReference type="GeneID" id="98065013"/>
<feature type="domain" description="Inosine/uridine-preferring nucleoside hydrolase" evidence="3">
    <location>
        <begin position="3"/>
        <end position="301"/>
    </location>
</feature>
<dbReference type="EMBL" id="NBTX02000004">
    <property type="protein sequence ID" value="PNL62586.1"/>
    <property type="molecule type" value="Genomic_DNA"/>
</dbReference>
<dbReference type="GO" id="GO:0006152">
    <property type="term" value="P:purine nucleoside catabolic process"/>
    <property type="evidence" value="ECO:0007669"/>
    <property type="project" value="TreeGrafter"/>
</dbReference>
<keyword evidence="5" id="KW-1185">Reference proteome</keyword>
<dbReference type="GO" id="GO:0008477">
    <property type="term" value="F:purine nucleosidase activity"/>
    <property type="evidence" value="ECO:0007669"/>
    <property type="project" value="TreeGrafter"/>
</dbReference>
<dbReference type="PANTHER" id="PTHR12304">
    <property type="entry name" value="INOSINE-URIDINE PREFERRING NUCLEOSIDE HYDROLASE"/>
    <property type="match status" value="1"/>
</dbReference>
<dbReference type="GO" id="GO:0005829">
    <property type="term" value="C:cytosol"/>
    <property type="evidence" value="ECO:0007669"/>
    <property type="project" value="TreeGrafter"/>
</dbReference>
<dbReference type="RefSeq" id="WP_019234962.1">
    <property type="nucleotide sequence ID" value="NZ_CAAAHR010000023.1"/>
</dbReference>
<evidence type="ECO:0000256" key="2">
    <source>
        <dbReference type="ARBA" id="ARBA00023295"/>
    </source>
</evidence>